<evidence type="ECO:0000256" key="1">
    <source>
        <dbReference type="ARBA" id="ARBA00005417"/>
    </source>
</evidence>
<dbReference type="Gene3D" id="3.40.50.300">
    <property type="entry name" value="P-loop containing nucleotide triphosphate hydrolases"/>
    <property type="match status" value="1"/>
</dbReference>
<protein>
    <submittedName>
        <fullName evidence="6">ABC transporter ATP-binding protein</fullName>
    </submittedName>
</protein>
<dbReference type="PANTHER" id="PTHR43776:SF7">
    <property type="entry name" value="D,D-DIPEPTIDE TRANSPORT ATP-BINDING PROTEIN DDPF-RELATED"/>
    <property type="match status" value="1"/>
</dbReference>
<dbReference type="Proteomes" id="UP001208567">
    <property type="component" value="Unassembled WGS sequence"/>
</dbReference>
<evidence type="ECO:0000256" key="2">
    <source>
        <dbReference type="ARBA" id="ARBA00022448"/>
    </source>
</evidence>
<dbReference type="InterPro" id="IPR003593">
    <property type="entry name" value="AAA+_ATPase"/>
</dbReference>
<evidence type="ECO:0000313" key="7">
    <source>
        <dbReference type="Proteomes" id="UP001208567"/>
    </source>
</evidence>
<dbReference type="EMBL" id="BRXR01000001">
    <property type="protein sequence ID" value="GLC28726.1"/>
    <property type="molecule type" value="Genomic_DNA"/>
</dbReference>
<feature type="domain" description="ABC transporter" evidence="5">
    <location>
        <begin position="7"/>
        <end position="251"/>
    </location>
</feature>
<dbReference type="RefSeq" id="WP_264847994.1">
    <property type="nucleotide sequence ID" value="NZ_BRXR01000001.1"/>
</dbReference>
<dbReference type="PROSITE" id="PS00211">
    <property type="entry name" value="ABC_TRANSPORTER_1"/>
    <property type="match status" value="1"/>
</dbReference>
<evidence type="ECO:0000256" key="3">
    <source>
        <dbReference type="ARBA" id="ARBA00022741"/>
    </source>
</evidence>
<comment type="similarity">
    <text evidence="1">Belongs to the ABC transporter superfamily.</text>
</comment>
<gene>
    <name evidence="6" type="primary">oppF</name>
    <name evidence="6" type="ORF">bsdE14_01360</name>
</gene>
<dbReference type="PROSITE" id="PS50893">
    <property type="entry name" value="ABC_TRANSPORTER_2"/>
    <property type="match status" value="1"/>
</dbReference>
<dbReference type="InterPro" id="IPR027417">
    <property type="entry name" value="P-loop_NTPase"/>
</dbReference>
<proteinExistence type="inferred from homology"/>
<dbReference type="SUPFAM" id="SSF52540">
    <property type="entry name" value="P-loop containing nucleoside triphosphate hydrolases"/>
    <property type="match status" value="1"/>
</dbReference>
<dbReference type="GO" id="GO:0005524">
    <property type="term" value="F:ATP binding"/>
    <property type="evidence" value="ECO:0007669"/>
    <property type="project" value="UniProtKB-KW"/>
</dbReference>
<dbReference type="Pfam" id="PF00005">
    <property type="entry name" value="ABC_tran"/>
    <property type="match status" value="1"/>
</dbReference>
<dbReference type="CDD" id="cd03257">
    <property type="entry name" value="ABC_NikE_OppD_transporters"/>
    <property type="match status" value="1"/>
</dbReference>
<dbReference type="SMART" id="SM00382">
    <property type="entry name" value="AAA"/>
    <property type="match status" value="1"/>
</dbReference>
<sequence length="318" mass="35424">MASENLIEVRNLKKYFKVGKDAVLKAVDDVSFDIKKGETLGLVGESGCGKTTCGRTVMGLYSATGGTVTFDGVEIHSLNKHDKKKFARRAQIIFQDPYASLNPRMTVGDIIGEGIDIHNLHKGQERTDRIFKLLELVGLNKEHASRFPHEFSGGQRQRIGIARALAIEPDFIVCDEPISALDVSIQAQVVNLLIKLQRELGLTYLFIAHDLSMVKHISDRVGVMYLGTMVELASSHDLYSKPLHPYTQALLSAIPIPDPEVEKNRQRIMLEGEVPSPINPKPGCRFAARCKYAKPICSEQSPVFKEVEKEHFVACHLY</sequence>
<keyword evidence="4 6" id="KW-0067">ATP-binding</keyword>
<keyword evidence="3" id="KW-0547">Nucleotide-binding</keyword>
<dbReference type="Pfam" id="PF08352">
    <property type="entry name" value="oligo_HPY"/>
    <property type="match status" value="1"/>
</dbReference>
<organism evidence="6 7">
    <name type="scientific">Clostridium omnivorum</name>
    <dbReference type="NCBI Taxonomy" id="1604902"/>
    <lineage>
        <taxon>Bacteria</taxon>
        <taxon>Bacillati</taxon>
        <taxon>Bacillota</taxon>
        <taxon>Clostridia</taxon>
        <taxon>Eubacteriales</taxon>
        <taxon>Clostridiaceae</taxon>
        <taxon>Clostridium</taxon>
    </lineage>
</organism>
<comment type="caution">
    <text evidence="6">The sequence shown here is derived from an EMBL/GenBank/DDBJ whole genome shotgun (WGS) entry which is preliminary data.</text>
</comment>
<name>A0ABQ5N0K7_9CLOT</name>
<dbReference type="InterPro" id="IPR050319">
    <property type="entry name" value="ABC_transp_ATP-bind"/>
</dbReference>
<keyword evidence="2" id="KW-0813">Transport</keyword>
<evidence type="ECO:0000256" key="4">
    <source>
        <dbReference type="ARBA" id="ARBA00022840"/>
    </source>
</evidence>
<keyword evidence="7" id="KW-1185">Reference proteome</keyword>
<accession>A0ABQ5N0K7</accession>
<dbReference type="PANTHER" id="PTHR43776">
    <property type="entry name" value="TRANSPORT ATP-BINDING PROTEIN"/>
    <property type="match status" value="1"/>
</dbReference>
<dbReference type="InterPro" id="IPR013563">
    <property type="entry name" value="Oligopep_ABC_C"/>
</dbReference>
<dbReference type="InterPro" id="IPR017871">
    <property type="entry name" value="ABC_transporter-like_CS"/>
</dbReference>
<reference evidence="6 7" key="1">
    <citation type="journal article" date="2024" name="Int. J. Syst. Evol. Microbiol.">
        <title>Clostridium omnivorum sp. nov., isolated from anoxic soil under the treatment of reductive soil disinfestation.</title>
        <authorList>
            <person name="Ueki A."/>
            <person name="Tonouchi A."/>
            <person name="Kaku N."/>
            <person name="Honma S."/>
            <person name="Ueki K."/>
        </authorList>
    </citation>
    <scope>NUCLEOTIDE SEQUENCE [LARGE SCALE GENOMIC DNA]</scope>
    <source>
        <strain evidence="6 7">E14</strain>
    </source>
</reference>
<dbReference type="NCBIfam" id="TIGR01727">
    <property type="entry name" value="oligo_HPY"/>
    <property type="match status" value="1"/>
</dbReference>
<dbReference type="InterPro" id="IPR003439">
    <property type="entry name" value="ABC_transporter-like_ATP-bd"/>
</dbReference>
<evidence type="ECO:0000259" key="5">
    <source>
        <dbReference type="PROSITE" id="PS50893"/>
    </source>
</evidence>
<evidence type="ECO:0000313" key="6">
    <source>
        <dbReference type="EMBL" id="GLC28726.1"/>
    </source>
</evidence>